<dbReference type="InterPro" id="IPR007553">
    <property type="entry name" value="2-thiour_desulf"/>
</dbReference>
<accession>A0ABY8R7E7</accession>
<name>A0ABY8R7E7_PARBF</name>
<reference evidence="1 2" key="1">
    <citation type="submission" date="2023-04" db="EMBL/GenBank/DDBJ databases">
        <title>Bacteria Genome Submission.</title>
        <authorList>
            <person name="Isaac P."/>
        </authorList>
    </citation>
    <scope>NUCLEOTIDE SEQUENCE [LARGE SCALE GENOMIC DNA]</scope>
    <source>
        <strain evidence="1 2">SampleS7P1</strain>
    </source>
</reference>
<dbReference type="EMBL" id="CP124685">
    <property type="protein sequence ID" value="WGX76988.1"/>
    <property type="molecule type" value="Genomic_DNA"/>
</dbReference>
<organism evidence="1 2">
    <name type="scientific">Paraclostridium bifermentans</name>
    <name type="common">Clostridium bifermentans</name>
    <dbReference type="NCBI Taxonomy" id="1490"/>
    <lineage>
        <taxon>Bacteria</taxon>
        <taxon>Bacillati</taxon>
        <taxon>Bacillota</taxon>
        <taxon>Clostridia</taxon>
        <taxon>Peptostreptococcales</taxon>
        <taxon>Peptostreptococcaceae</taxon>
        <taxon>Paraclostridium</taxon>
    </lineage>
</organism>
<dbReference type="PANTHER" id="PTHR30087:SF0">
    <property type="entry name" value="INNER MEMBRANE PROTEIN"/>
    <property type="match status" value="1"/>
</dbReference>
<evidence type="ECO:0000313" key="1">
    <source>
        <dbReference type="EMBL" id="WGX76988.1"/>
    </source>
</evidence>
<protein>
    <submittedName>
        <fullName evidence="1">2-thiouracil desulfurase family protein</fullName>
    </submittedName>
</protein>
<evidence type="ECO:0000313" key="2">
    <source>
        <dbReference type="Proteomes" id="UP001239169"/>
    </source>
</evidence>
<sequence>MRRPKLLISKCLGFENCRYNGQGARNKFIDSLKDYVEFCTVCPEV</sequence>
<keyword evidence="2" id="KW-1185">Reference proteome</keyword>
<dbReference type="Pfam" id="PF04463">
    <property type="entry name" value="2-thiour_desulf"/>
    <property type="match status" value="1"/>
</dbReference>
<gene>
    <name evidence="1" type="ORF">QJS64_08300</name>
</gene>
<dbReference type="Proteomes" id="UP001239169">
    <property type="component" value="Chromosome"/>
</dbReference>
<proteinExistence type="predicted"/>
<dbReference type="PANTHER" id="PTHR30087">
    <property type="entry name" value="INNER MEMBRANE PROTEIN"/>
    <property type="match status" value="1"/>
</dbReference>